<proteinExistence type="predicted"/>
<dbReference type="EMBL" id="SDEE01001049">
    <property type="protein sequence ID" value="RXW12998.1"/>
    <property type="molecule type" value="Genomic_DNA"/>
</dbReference>
<keyword evidence="3" id="KW-1185">Reference proteome</keyword>
<keyword evidence="1" id="KW-0732">Signal</keyword>
<evidence type="ECO:0000313" key="2">
    <source>
        <dbReference type="EMBL" id="RXW12998.1"/>
    </source>
</evidence>
<dbReference type="OrthoDB" id="2927676at2759"/>
<feature type="signal peptide" evidence="1">
    <location>
        <begin position="1"/>
        <end position="21"/>
    </location>
</feature>
<name>A0A4V1Q1W4_9AGAR</name>
<reference evidence="2 3" key="1">
    <citation type="submission" date="2019-01" db="EMBL/GenBank/DDBJ databases">
        <title>Draft genome sequence of Psathyrella aberdarensis IHI B618.</title>
        <authorList>
            <person name="Buettner E."/>
            <person name="Kellner H."/>
        </authorList>
    </citation>
    <scope>NUCLEOTIDE SEQUENCE [LARGE SCALE GENOMIC DNA]</scope>
    <source>
        <strain evidence="2 3">IHI B618</strain>
    </source>
</reference>
<gene>
    <name evidence="2" type="ORF">EST38_g12856</name>
</gene>
<protein>
    <submittedName>
        <fullName evidence="2">Uncharacterized protein</fullName>
    </submittedName>
</protein>
<organism evidence="2 3">
    <name type="scientific">Candolleomyces aberdarensis</name>
    <dbReference type="NCBI Taxonomy" id="2316362"/>
    <lineage>
        <taxon>Eukaryota</taxon>
        <taxon>Fungi</taxon>
        <taxon>Dikarya</taxon>
        <taxon>Basidiomycota</taxon>
        <taxon>Agaricomycotina</taxon>
        <taxon>Agaricomycetes</taxon>
        <taxon>Agaricomycetidae</taxon>
        <taxon>Agaricales</taxon>
        <taxon>Agaricineae</taxon>
        <taxon>Psathyrellaceae</taxon>
        <taxon>Candolleomyces</taxon>
    </lineage>
</organism>
<dbReference type="Proteomes" id="UP000290288">
    <property type="component" value="Unassembled WGS sequence"/>
</dbReference>
<accession>A0A4V1Q1W4</accession>
<evidence type="ECO:0000256" key="1">
    <source>
        <dbReference type="SAM" id="SignalP"/>
    </source>
</evidence>
<feature type="chain" id="PRO_5020897803" evidence="1">
    <location>
        <begin position="22"/>
        <end position="196"/>
    </location>
</feature>
<dbReference type="AlphaFoldDB" id="A0A4V1Q1W4"/>
<evidence type="ECO:0000313" key="3">
    <source>
        <dbReference type="Proteomes" id="UP000290288"/>
    </source>
</evidence>
<comment type="caution">
    <text evidence="2">The sequence shown here is derived from an EMBL/GenBank/DDBJ whole genome shotgun (WGS) entry which is preliminary data.</text>
</comment>
<sequence length="196" mass="20665">MKAVASFSVILAVILIPAALATDVTLWQMAECTSSPKAIVSGLSYEVSLVAVQTDGQTIYVVKEAIILVVVRTGGFTSTLIPTPTTNTFAYRADASRYRVAFQTQIGEVRAEKSDDCILRDDGSLVCSVKVIGESGALKTTIAATTTGSPRPLYTISDVESLNLPTQASSVNASSITSPLFRTLVGIGMAMRVLLV</sequence>